<dbReference type="EMBL" id="CAADHB010000390">
    <property type="protein sequence ID" value="VFK81440.1"/>
    <property type="molecule type" value="Genomic_DNA"/>
</dbReference>
<evidence type="ECO:0000313" key="4">
    <source>
        <dbReference type="EMBL" id="VFK45312.1"/>
    </source>
</evidence>
<evidence type="ECO:0000256" key="1">
    <source>
        <dbReference type="ARBA" id="ARBA00023125"/>
    </source>
</evidence>
<name>A0A450Z204_9GAMM</name>
<evidence type="ECO:0000256" key="3">
    <source>
        <dbReference type="SAM" id="MobiDB-lite"/>
    </source>
</evidence>
<accession>A0A450Z204</accession>
<dbReference type="EMBL" id="CAADFR010000441">
    <property type="protein sequence ID" value="VFK47845.1"/>
    <property type="molecule type" value="Genomic_DNA"/>
</dbReference>
<dbReference type="EMBL" id="CAADFR010000218">
    <property type="protein sequence ID" value="VFK45312.1"/>
    <property type="molecule type" value="Genomic_DNA"/>
</dbReference>
<dbReference type="InterPro" id="IPR000424">
    <property type="entry name" value="Primosome_PriB/ssb"/>
</dbReference>
<reference evidence="5" key="1">
    <citation type="submission" date="2019-02" db="EMBL/GenBank/DDBJ databases">
        <authorList>
            <person name="Gruber-Vodicka R. H."/>
            <person name="Seah K. B. B."/>
        </authorList>
    </citation>
    <scope>NUCLEOTIDE SEQUENCE</scope>
    <source>
        <strain evidence="6">BECK_S127</strain>
        <strain evidence="5">BECK_S1321</strain>
    </source>
</reference>
<dbReference type="InterPro" id="IPR012340">
    <property type="entry name" value="NA-bd_OB-fold"/>
</dbReference>
<sequence length="124" mass="13906">MTNRITVYGHLGKDSEIKEVNGKKILVLSVASTHKTKASDVTVWRRVTFWDDSHQKLQQYLKKGSAVVVYGMEQPPTIYNNIVQLEVIGKDLSFNPFGGKKKEENTENKSQGQDSGDDLSQCFG</sequence>
<dbReference type="SUPFAM" id="SSF50249">
    <property type="entry name" value="Nucleic acid-binding proteins"/>
    <property type="match status" value="1"/>
</dbReference>
<gene>
    <name evidence="6" type="ORF">BECKSD772D_GA0070982_13901</name>
    <name evidence="4" type="ORF">BECKSD772F_GA0070984_12186</name>
    <name evidence="5" type="ORF">BECKSD772F_GA0070984_14411</name>
</gene>
<evidence type="ECO:0000313" key="5">
    <source>
        <dbReference type="EMBL" id="VFK47845.1"/>
    </source>
</evidence>
<organism evidence="5">
    <name type="scientific">Candidatus Kentrum sp. SD</name>
    <dbReference type="NCBI Taxonomy" id="2126332"/>
    <lineage>
        <taxon>Bacteria</taxon>
        <taxon>Pseudomonadati</taxon>
        <taxon>Pseudomonadota</taxon>
        <taxon>Gammaproteobacteria</taxon>
        <taxon>Candidatus Kentrum</taxon>
    </lineage>
</organism>
<protein>
    <submittedName>
        <fullName evidence="5">Single-strand DNA-binding protein</fullName>
    </submittedName>
</protein>
<feature type="region of interest" description="Disordered" evidence="3">
    <location>
        <begin position="98"/>
        <end position="124"/>
    </location>
</feature>
<dbReference type="Pfam" id="PF00436">
    <property type="entry name" value="SSB"/>
    <property type="match status" value="1"/>
</dbReference>
<keyword evidence="1 2" id="KW-0238">DNA-binding</keyword>
<dbReference type="GO" id="GO:0003697">
    <property type="term" value="F:single-stranded DNA binding"/>
    <property type="evidence" value="ECO:0007669"/>
    <property type="project" value="InterPro"/>
</dbReference>
<proteinExistence type="predicted"/>
<dbReference type="AlphaFoldDB" id="A0A450Z204"/>
<evidence type="ECO:0000256" key="2">
    <source>
        <dbReference type="PROSITE-ProRule" id="PRU00252"/>
    </source>
</evidence>
<evidence type="ECO:0000313" key="6">
    <source>
        <dbReference type="EMBL" id="VFK81440.1"/>
    </source>
</evidence>
<dbReference type="PROSITE" id="PS50935">
    <property type="entry name" value="SSB"/>
    <property type="match status" value="1"/>
</dbReference>
<dbReference type="Gene3D" id="2.40.50.140">
    <property type="entry name" value="Nucleic acid-binding proteins"/>
    <property type="match status" value="1"/>
</dbReference>